<feature type="chain" id="PRO_5045195894" evidence="2">
    <location>
        <begin position="27"/>
        <end position="160"/>
    </location>
</feature>
<dbReference type="EMBL" id="CACRZD030000211">
    <property type="protein sequence ID" value="CAA6675065.1"/>
    <property type="molecule type" value="Genomic_DNA"/>
</dbReference>
<organism evidence="3 4">
    <name type="scientific">Spirodela intermedia</name>
    <name type="common">Intermediate duckweed</name>
    <dbReference type="NCBI Taxonomy" id="51605"/>
    <lineage>
        <taxon>Eukaryota</taxon>
        <taxon>Viridiplantae</taxon>
        <taxon>Streptophyta</taxon>
        <taxon>Embryophyta</taxon>
        <taxon>Tracheophyta</taxon>
        <taxon>Spermatophyta</taxon>
        <taxon>Magnoliopsida</taxon>
        <taxon>Liliopsida</taxon>
        <taxon>Araceae</taxon>
        <taxon>Lemnoideae</taxon>
        <taxon>Spirodela</taxon>
    </lineage>
</organism>
<proteinExistence type="predicted"/>
<evidence type="ECO:0000313" key="4">
    <source>
        <dbReference type="Proteomes" id="UP001189122"/>
    </source>
</evidence>
<accession>A0ABN7EAY2</accession>
<evidence type="ECO:0000313" key="3">
    <source>
        <dbReference type="EMBL" id="CAA6675065.1"/>
    </source>
</evidence>
<name>A0ABN7EAY2_SPIIN</name>
<feature type="region of interest" description="Disordered" evidence="1">
    <location>
        <begin position="135"/>
        <end position="160"/>
    </location>
</feature>
<dbReference type="Proteomes" id="UP001189122">
    <property type="component" value="Unassembled WGS sequence"/>
</dbReference>
<protein>
    <submittedName>
        <fullName evidence="3">Uncharacterized protein</fullName>
    </submittedName>
</protein>
<comment type="caution">
    <text evidence="3">The sequence shown here is derived from an EMBL/GenBank/DDBJ whole genome shotgun (WGS) entry which is preliminary data.</text>
</comment>
<keyword evidence="2" id="KW-0732">Signal</keyword>
<sequence length="160" mass="17138">MATAMKTPVGAAAGVLLLFIAAGALASASASALTLHLKQGCIQHKPASCGVCYNIGHVFKGHYFYYYGARPPCSTTGSTAKAATTSSAGTSAAARPPADIKAFSYHATRELWEEYVKDGEGSGFYPTTFDSEQFSGEVDEAGNSRSTKQKKQRNRRRFYY</sequence>
<reference evidence="4" key="1">
    <citation type="journal article" date="2020" name="Sci. Rep.">
        <title>Chromosome-scale genome assembly for the duckweed Spirodela intermedia, integrating cytogenetic maps, PacBio and Oxford Nanopore libraries.</title>
        <authorList>
            <person name="Hoang P.T.N."/>
            <person name="Fiebig A."/>
            <person name="Novak P."/>
            <person name="Macas J."/>
            <person name="Cao H.X."/>
            <person name="Stepanenko A."/>
            <person name="Chen G."/>
            <person name="Borisjuk N."/>
            <person name="Scholz U."/>
            <person name="Schubert I."/>
        </authorList>
    </citation>
    <scope>NUCLEOTIDE SEQUENCE [LARGE SCALE GENOMIC DNA]</scope>
</reference>
<keyword evidence="4" id="KW-1185">Reference proteome</keyword>
<evidence type="ECO:0000256" key="2">
    <source>
        <dbReference type="SAM" id="SignalP"/>
    </source>
</evidence>
<feature type="compositionally biased region" description="Basic residues" evidence="1">
    <location>
        <begin position="147"/>
        <end position="160"/>
    </location>
</feature>
<gene>
    <name evidence="3" type="ORF">SI7747_UN021407</name>
</gene>
<feature type="region of interest" description="Disordered" evidence="1">
    <location>
        <begin position="76"/>
        <end position="95"/>
    </location>
</feature>
<feature type="compositionally biased region" description="Low complexity" evidence="1">
    <location>
        <begin position="76"/>
        <end position="94"/>
    </location>
</feature>
<evidence type="ECO:0000256" key="1">
    <source>
        <dbReference type="SAM" id="MobiDB-lite"/>
    </source>
</evidence>
<feature type="signal peptide" evidence="2">
    <location>
        <begin position="1"/>
        <end position="26"/>
    </location>
</feature>